<name>A0A6I8NTW7_ORNAN</name>
<evidence type="ECO:0000256" key="6">
    <source>
        <dbReference type="SAM" id="MobiDB-lite"/>
    </source>
</evidence>
<dbReference type="AlphaFoldDB" id="A0A6I8NTW7"/>
<reference evidence="8" key="1">
    <citation type="submission" date="2025-08" db="UniProtKB">
        <authorList>
            <consortium name="Ensembl"/>
        </authorList>
    </citation>
    <scope>IDENTIFICATION</scope>
    <source>
        <strain evidence="8">Glennie</strain>
    </source>
</reference>
<dbReference type="Proteomes" id="UP000002279">
    <property type="component" value="Unplaced"/>
</dbReference>
<evidence type="ECO:0000256" key="3">
    <source>
        <dbReference type="ARBA" id="ARBA00023015"/>
    </source>
</evidence>
<dbReference type="GO" id="GO:0003714">
    <property type="term" value="F:transcription corepressor activity"/>
    <property type="evidence" value="ECO:0000318"/>
    <property type="project" value="GO_Central"/>
</dbReference>
<reference evidence="8" key="2">
    <citation type="submission" date="2025-09" db="UniProtKB">
        <authorList>
            <consortium name="Ensembl"/>
        </authorList>
    </citation>
    <scope>IDENTIFICATION</scope>
    <source>
        <strain evidence="8">Glennie</strain>
    </source>
</reference>
<dbReference type="InterPro" id="IPR026052">
    <property type="entry name" value="DNA-bd_prot-inh"/>
</dbReference>
<evidence type="ECO:0000256" key="1">
    <source>
        <dbReference type="ARBA" id="ARBA00004123"/>
    </source>
</evidence>
<dbReference type="GO" id="GO:0046983">
    <property type="term" value="F:protein dimerization activity"/>
    <property type="evidence" value="ECO:0007669"/>
    <property type="project" value="InterPro"/>
</dbReference>
<dbReference type="Ensembl" id="ENSOANT00000064070.1">
    <property type="protein sequence ID" value="ENSOANP00000044724.1"/>
    <property type="gene ID" value="ENSOANG00000039619.1"/>
</dbReference>
<feature type="region of interest" description="Disordered" evidence="6">
    <location>
        <begin position="75"/>
        <end position="110"/>
    </location>
</feature>
<keyword evidence="9" id="KW-1185">Reference proteome</keyword>
<feature type="region of interest" description="Disordered" evidence="6">
    <location>
        <begin position="1"/>
        <end position="38"/>
    </location>
</feature>
<accession>A0A6I8NTW7</accession>
<dbReference type="InterPro" id="IPR036638">
    <property type="entry name" value="HLH_DNA-bd_sf"/>
</dbReference>
<dbReference type="Pfam" id="PF00010">
    <property type="entry name" value="HLH"/>
    <property type="match status" value="1"/>
</dbReference>
<protein>
    <recommendedName>
        <fullName evidence="7">BHLH domain-containing protein</fullName>
    </recommendedName>
</protein>
<keyword evidence="5" id="KW-0539">Nucleus</keyword>
<proteinExistence type="predicted"/>
<dbReference type="GO" id="GO:0000122">
    <property type="term" value="P:negative regulation of transcription by RNA polymerase II"/>
    <property type="evidence" value="ECO:0000318"/>
    <property type="project" value="GO_Central"/>
</dbReference>
<evidence type="ECO:0000256" key="4">
    <source>
        <dbReference type="ARBA" id="ARBA00023163"/>
    </source>
</evidence>
<feature type="compositionally biased region" description="Basic residues" evidence="6">
    <location>
        <begin position="100"/>
        <end position="110"/>
    </location>
</feature>
<evidence type="ECO:0000256" key="5">
    <source>
        <dbReference type="ARBA" id="ARBA00023242"/>
    </source>
</evidence>
<dbReference type="Gene3D" id="4.10.280.10">
    <property type="entry name" value="Helix-loop-helix DNA-binding domain"/>
    <property type="match status" value="1"/>
</dbReference>
<dbReference type="GO" id="GO:0005634">
    <property type="term" value="C:nucleus"/>
    <property type="evidence" value="ECO:0000318"/>
    <property type="project" value="GO_Central"/>
</dbReference>
<feature type="domain" description="BHLH" evidence="7">
    <location>
        <begin position="21"/>
        <end position="73"/>
    </location>
</feature>
<dbReference type="GO" id="GO:0005737">
    <property type="term" value="C:cytoplasm"/>
    <property type="evidence" value="ECO:0007669"/>
    <property type="project" value="InterPro"/>
</dbReference>
<evidence type="ECO:0000259" key="7">
    <source>
        <dbReference type="PROSITE" id="PS50888"/>
    </source>
</evidence>
<evidence type="ECO:0000313" key="8">
    <source>
        <dbReference type="Ensembl" id="ENSOANP00000044724.1"/>
    </source>
</evidence>
<dbReference type="Bgee" id="ENSOANG00000039619">
    <property type="expression patterns" value="Expressed in heart and 7 other cell types or tissues"/>
</dbReference>
<keyword evidence="3" id="KW-0805">Transcription regulation</keyword>
<dbReference type="InParanoid" id="A0A6I8NTW7"/>
<keyword evidence="2" id="KW-0678">Repressor</keyword>
<dbReference type="PANTHER" id="PTHR11723">
    <property type="entry name" value="DNA-BINDING PROTEIN INHIBITOR"/>
    <property type="match status" value="1"/>
</dbReference>
<dbReference type="InterPro" id="IPR011598">
    <property type="entry name" value="bHLH_dom"/>
</dbReference>
<dbReference type="PROSITE" id="PS50888">
    <property type="entry name" value="BHLH"/>
    <property type="match status" value="1"/>
</dbReference>
<feature type="compositionally biased region" description="Pro residues" evidence="6">
    <location>
        <begin position="76"/>
        <end position="90"/>
    </location>
</feature>
<evidence type="ECO:0000313" key="9">
    <source>
        <dbReference type="Proteomes" id="UP000002279"/>
    </source>
</evidence>
<dbReference type="SMART" id="SM00353">
    <property type="entry name" value="HLH"/>
    <property type="match status" value="1"/>
</dbReference>
<evidence type="ECO:0000256" key="2">
    <source>
        <dbReference type="ARBA" id="ARBA00022491"/>
    </source>
</evidence>
<organism evidence="8 9">
    <name type="scientific">Ornithorhynchus anatinus</name>
    <name type="common">Duckbill platypus</name>
    <dbReference type="NCBI Taxonomy" id="9258"/>
    <lineage>
        <taxon>Eukaryota</taxon>
        <taxon>Metazoa</taxon>
        <taxon>Chordata</taxon>
        <taxon>Craniata</taxon>
        <taxon>Vertebrata</taxon>
        <taxon>Euteleostomi</taxon>
        <taxon>Mammalia</taxon>
        <taxon>Monotremata</taxon>
        <taxon>Ornithorhynchidae</taxon>
        <taxon>Ornithorhynchus</taxon>
    </lineage>
</organism>
<comment type="subcellular location">
    <subcellularLocation>
        <location evidence="1">Nucleus</location>
    </subcellularLocation>
</comment>
<dbReference type="SUPFAM" id="SSF47459">
    <property type="entry name" value="HLH, helix-loop-helix DNA-binding domain"/>
    <property type="match status" value="1"/>
</dbReference>
<dbReference type="PANTHER" id="PTHR11723:SF4">
    <property type="entry name" value="DNA-BINDING PROTEIN INHIBITOR ID-1"/>
    <property type="match status" value="1"/>
</dbReference>
<dbReference type="GO" id="GO:0030182">
    <property type="term" value="P:neuron differentiation"/>
    <property type="evidence" value="ECO:0000318"/>
    <property type="project" value="GO_Central"/>
</dbReference>
<keyword evidence="4" id="KW-0804">Transcription</keyword>
<dbReference type="GeneTree" id="ENSGT00940000161109"/>
<sequence length="110" mass="11885">HSALPPRRGSAERIARTLSPGLGTGPGTAPAPAPGDMKGCYSRLKELVPTLPQDRRVSRVEILQHVIDYIWDLQLEPPPAPRDPPHPSPARPGAGGPRRSGGHKPRFRLD</sequence>